<evidence type="ECO:0000313" key="1">
    <source>
        <dbReference type="EMBL" id="EOA81003.1"/>
    </source>
</evidence>
<proteinExistence type="predicted"/>
<dbReference type="Proteomes" id="UP000016935">
    <property type="component" value="Unassembled WGS sequence"/>
</dbReference>
<dbReference type="AlphaFoldDB" id="R0JI00"/>
<dbReference type="RefSeq" id="XP_008031566.1">
    <property type="nucleotide sequence ID" value="XM_008033375.1"/>
</dbReference>
<organism evidence="1 2">
    <name type="scientific">Exserohilum turcicum (strain 28A)</name>
    <name type="common">Northern leaf blight fungus</name>
    <name type="synonym">Setosphaeria turcica</name>
    <dbReference type="NCBI Taxonomy" id="671987"/>
    <lineage>
        <taxon>Eukaryota</taxon>
        <taxon>Fungi</taxon>
        <taxon>Dikarya</taxon>
        <taxon>Ascomycota</taxon>
        <taxon>Pezizomycotina</taxon>
        <taxon>Dothideomycetes</taxon>
        <taxon>Pleosporomycetidae</taxon>
        <taxon>Pleosporales</taxon>
        <taxon>Pleosporineae</taxon>
        <taxon>Pleosporaceae</taxon>
        <taxon>Exserohilum</taxon>
    </lineage>
</organism>
<protein>
    <submittedName>
        <fullName evidence="1">Uncharacterized protein</fullName>
    </submittedName>
</protein>
<name>R0JI00_EXST2</name>
<reference evidence="1 2" key="1">
    <citation type="journal article" date="2012" name="PLoS Pathog.">
        <title>Diverse lifestyles and strategies of plant pathogenesis encoded in the genomes of eighteen Dothideomycetes fungi.</title>
        <authorList>
            <person name="Ohm R.A."/>
            <person name="Feau N."/>
            <person name="Henrissat B."/>
            <person name="Schoch C.L."/>
            <person name="Horwitz B.A."/>
            <person name="Barry K.W."/>
            <person name="Condon B.J."/>
            <person name="Copeland A.C."/>
            <person name="Dhillon B."/>
            <person name="Glaser F."/>
            <person name="Hesse C.N."/>
            <person name="Kosti I."/>
            <person name="LaButti K."/>
            <person name="Lindquist E.A."/>
            <person name="Lucas S."/>
            <person name="Salamov A.A."/>
            <person name="Bradshaw R.E."/>
            <person name="Ciuffetti L."/>
            <person name="Hamelin R.C."/>
            <person name="Kema G.H.J."/>
            <person name="Lawrence C."/>
            <person name="Scott J.A."/>
            <person name="Spatafora J.W."/>
            <person name="Turgeon B.G."/>
            <person name="de Wit P.J.G.M."/>
            <person name="Zhong S."/>
            <person name="Goodwin S.B."/>
            <person name="Grigoriev I.V."/>
        </authorList>
    </citation>
    <scope>NUCLEOTIDE SEQUENCE [LARGE SCALE GENOMIC DNA]</scope>
    <source>
        <strain evidence="2">28A</strain>
    </source>
</reference>
<evidence type="ECO:0000313" key="2">
    <source>
        <dbReference type="Proteomes" id="UP000016935"/>
    </source>
</evidence>
<keyword evidence="2" id="KW-1185">Reference proteome</keyword>
<dbReference type="HOGENOM" id="CLU_1723465_0_0_1"/>
<dbReference type="EMBL" id="KB908877">
    <property type="protein sequence ID" value="EOA81003.1"/>
    <property type="molecule type" value="Genomic_DNA"/>
</dbReference>
<dbReference type="GeneID" id="19399796"/>
<sequence length="152" mass="17814">MAALEMFRHKVCTLVIGEQFTHDGWMTLQGLERCIDELGQNRLSVVVRVVHMGWVERQRAVTVEFSLREAEERRPKCERGMYCEGCRDKLVLDPPITYAPYIVVQVLDNNRERWMDWVFLALTNQDVLGQLPEVLGRIRRKVTANDCRQPRI</sequence>
<reference evidence="1 2" key="2">
    <citation type="journal article" date="2013" name="PLoS Genet.">
        <title>Comparative genome structure, secondary metabolite, and effector coding capacity across Cochliobolus pathogens.</title>
        <authorList>
            <person name="Condon B.J."/>
            <person name="Leng Y."/>
            <person name="Wu D."/>
            <person name="Bushley K.E."/>
            <person name="Ohm R.A."/>
            <person name="Otillar R."/>
            <person name="Martin J."/>
            <person name="Schackwitz W."/>
            <person name="Grimwood J."/>
            <person name="MohdZainudin N."/>
            <person name="Xue C."/>
            <person name="Wang R."/>
            <person name="Manning V.A."/>
            <person name="Dhillon B."/>
            <person name="Tu Z.J."/>
            <person name="Steffenson B.J."/>
            <person name="Salamov A."/>
            <person name="Sun H."/>
            <person name="Lowry S."/>
            <person name="LaButti K."/>
            <person name="Han J."/>
            <person name="Copeland A."/>
            <person name="Lindquist E."/>
            <person name="Barry K."/>
            <person name="Schmutz J."/>
            <person name="Baker S.E."/>
            <person name="Ciuffetti L.M."/>
            <person name="Grigoriev I.V."/>
            <person name="Zhong S."/>
            <person name="Turgeon B.G."/>
        </authorList>
    </citation>
    <scope>NUCLEOTIDE SEQUENCE [LARGE SCALE GENOMIC DNA]</scope>
    <source>
        <strain evidence="2">28A</strain>
    </source>
</reference>
<accession>R0JI00</accession>
<gene>
    <name evidence="1" type="ORF">SETTUDRAFT_166408</name>
</gene>